<dbReference type="GO" id="GO:0052927">
    <property type="term" value="F:CC tRNA cytidylyltransferase activity"/>
    <property type="evidence" value="ECO:0007669"/>
    <property type="project" value="TreeGrafter"/>
</dbReference>
<proteinExistence type="predicted"/>
<dbReference type="AlphaFoldDB" id="A0A1R1YRD8"/>
<dbReference type="PANTHER" id="PTHR13734">
    <property type="entry name" value="TRNA-NUCLEOTIDYLTRANSFERASE"/>
    <property type="match status" value="1"/>
</dbReference>
<dbReference type="PANTHER" id="PTHR13734:SF5">
    <property type="entry name" value="CCA TRNA NUCLEOTIDYLTRANSFERASE, MITOCHONDRIAL"/>
    <property type="match status" value="1"/>
</dbReference>
<dbReference type="GO" id="GO:0001680">
    <property type="term" value="P:tRNA 3'-terminal CCA addition"/>
    <property type="evidence" value="ECO:0007669"/>
    <property type="project" value="TreeGrafter"/>
</dbReference>
<reference evidence="3" key="1">
    <citation type="submission" date="2017-01" db="EMBL/GenBank/DDBJ databases">
        <authorList>
            <person name="Wang Y."/>
            <person name="White M."/>
            <person name="Kvist S."/>
            <person name="Moncalvo J.-M."/>
        </authorList>
    </citation>
    <scope>NUCLEOTIDE SEQUENCE [LARGE SCALE GENOMIC DNA]</scope>
    <source>
        <strain evidence="3">ID-206-W2</strain>
    </source>
</reference>
<accession>A0A1R1YRD8</accession>
<evidence type="ECO:0000313" key="2">
    <source>
        <dbReference type="EMBL" id="OMJ29452.1"/>
    </source>
</evidence>
<organism evidence="2 3">
    <name type="scientific">Smittium culicis</name>
    <dbReference type="NCBI Taxonomy" id="133412"/>
    <lineage>
        <taxon>Eukaryota</taxon>
        <taxon>Fungi</taxon>
        <taxon>Fungi incertae sedis</taxon>
        <taxon>Zoopagomycota</taxon>
        <taxon>Kickxellomycotina</taxon>
        <taxon>Harpellomycetes</taxon>
        <taxon>Harpellales</taxon>
        <taxon>Legeriomycetaceae</taxon>
        <taxon>Smittium</taxon>
    </lineage>
</organism>
<dbReference type="GO" id="GO:0052929">
    <property type="term" value="F:ATP:3'-cytidine-cytidine-tRNA adenylyltransferase activity"/>
    <property type="evidence" value="ECO:0007669"/>
    <property type="project" value="TreeGrafter"/>
</dbReference>
<comment type="caution">
    <text evidence="2">The sequence shown here is derived from an EMBL/GenBank/DDBJ whole genome shotgun (WGS) entry which is preliminary data.</text>
</comment>
<keyword evidence="1" id="KW-0694">RNA-binding</keyword>
<evidence type="ECO:0000313" key="3">
    <source>
        <dbReference type="Proteomes" id="UP000187429"/>
    </source>
</evidence>
<dbReference type="EMBL" id="LSSM01000278">
    <property type="protein sequence ID" value="OMJ29452.1"/>
    <property type="molecule type" value="Genomic_DNA"/>
</dbReference>
<name>A0A1R1YRD8_9FUNG</name>
<keyword evidence="3" id="KW-1185">Reference proteome</keyword>
<protein>
    <submittedName>
        <fullName evidence="2">Uncharacterized protein</fullName>
    </submittedName>
</protein>
<evidence type="ECO:0000256" key="1">
    <source>
        <dbReference type="ARBA" id="ARBA00022884"/>
    </source>
</evidence>
<gene>
    <name evidence="2" type="ORF">AYI69_g1052</name>
</gene>
<dbReference type="GO" id="GO:0003723">
    <property type="term" value="F:RNA binding"/>
    <property type="evidence" value="ECO:0007669"/>
    <property type="project" value="UniProtKB-KW"/>
</dbReference>
<sequence length="113" mass="12882">MAQIIARESLKLSNNDIDVAVNFQRFYEKIKESAELISSNASPQIRVHLGNLIREIGPIWEASVLFSAAVNLMKDGSEYDAIVYKYKNLVDTVYSLELEQVYKLKHIIDASIY</sequence>
<dbReference type="Proteomes" id="UP000187429">
    <property type="component" value="Unassembled WGS sequence"/>
</dbReference>